<name>A0A076KTR4_NEPPI</name>
<reference evidence="1" key="1">
    <citation type="submission" date="2013-07" db="EMBL/GenBank/DDBJ databases">
        <title>Nephila pilipes venom gland.</title>
        <authorList>
            <person name="Huo L.J."/>
        </authorList>
    </citation>
    <scope>NUCLEOTIDE SEQUENCE</scope>
    <source>
        <tissue evidence="1">Venom gland</tissue>
    </source>
</reference>
<dbReference type="AlphaFoldDB" id="A0A076KTR4"/>
<proteinExistence type="evidence at transcript level"/>
<organism evidence="1">
    <name type="scientific">Nephila pilipes</name>
    <name type="common">Giant wood spider</name>
    <name type="synonym">Nephila maculata</name>
    <dbReference type="NCBI Taxonomy" id="299642"/>
    <lineage>
        <taxon>Eukaryota</taxon>
        <taxon>Metazoa</taxon>
        <taxon>Ecdysozoa</taxon>
        <taxon>Arthropoda</taxon>
        <taxon>Chelicerata</taxon>
        <taxon>Arachnida</taxon>
        <taxon>Araneae</taxon>
        <taxon>Araneomorphae</taxon>
        <taxon>Entelegynae</taxon>
        <taxon>Araneoidea</taxon>
        <taxon>Nephilidae</taxon>
        <taxon>Nephila</taxon>
    </lineage>
</organism>
<sequence>MLFERELFKVVILVMC</sequence>
<accession>A0A076KTR4</accession>
<protein>
    <submittedName>
        <fullName evidence="1">BLTX281</fullName>
    </submittedName>
</protein>
<dbReference type="EMBL" id="KF433347">
    <property type="protein sequence ID" value="AII97671.1"/>
    <property type="molecule type" value="mRNA"/>
</dbReference>
<evidence type="ECO:0000313" key="1">
    <source>
        <dbReference type="EMBL" id="AII97671.1"/>
    </source>
</evidence>